<sequence length="135" mass="14737">MEDEFTVSYSLMADLRKAGHQVQAKASASQAIIELREVSYDVLITDIIVKEQGRAIPDGGIGLISWVRHHHGFSRMPIIAISGTTRYPGMETILSTAKNIGADIGFEKPVVLSEILKAIDCLTAENRSEDARAPD</sequence>
<keyword evidence="1" id="KW-0597">Phosphoprotein</keyword>
<dbReference type="GO" id="GO:0000160">
    <property type="term" value="P:phosphorelay signal transduction system"/>
    <property type="evidence" value="ECO:0007669"/>
    <property type="project" value="InterPro"/>
</dbReference>
<evidence type="ECO:0000313" key="3">
    <source>
        <dbReference type="EMBL" id="MBW4708111.1"/>
    </source>
</evidence>
<organism evidence="3 4">
    <name type="scientific">Roseobacter insulae</name>
    <dbReference type="NCBI Taxonomy" id="2859783"/>
    <lineage>
        <taxon>Bacteria</taxon>
        <taxon>Pseudomonadati</taxon>
        <taxon>Pseudomonadota</taxon>
        <taxon>Alphaproteobacteria</taxon>
        <taxon>Rhodobacterales</taxon>
        <taxon>Roseobacteraceae</taxon>
        <taxon>Roseobacter</taxon>
    </lineage>
</organism>
<feature type="domain" description="Response regulatory" evidence="2">
    <location>
        <begin position="1"/>
        <end position="123"/>
    </location>
</feature>
<evidence type="ECO:0000256" key="1">
    <source>
        <dbReference type="PROSITE-ProRule" id="PRU00169"/>
    </source>
</evidence>
<dbReference type="RefSeq" id="WP_219501558.1">
    <property type="nucleotide sequence ID" value="NZ_JAHXDN010000002.1"/>
</dbReference>
<accession>A0A9X1FUS7</accession>
<dbReference type="EMBL" id="JAHXDN010000002">
    <property type="protein sequence ID" value="MBW4708111.1"/>
    <property type="molecule type" value="Genomic_DNA"/>
</dbReference>
<comment type="caution">
    <text evidence="3">The sequence shown here is derived from an EMBL/GenBank/DDBJ whole genome shotgun (WGS) entry which is preliminary data.</text>
</comment>
<dbReference type="Proteomes" id="UP001138661">
    <property type="component" value="Unassembled WGS sequence"/>
</dbReference>
<keyword evidence="4" id="KW-1185">Reference proteome</keyword>
<reference evidence="3" key="1">
    <citation type="submission" date="2021-07" db="EMBL/GenBank/DDBJ databases">
        <title>Roseobacter insulae sp. nov., isolated from a tidal flat.</title>
        <authorList>
            <person name="Park S."/>
            <person name="Yoon J.-H."/>
        </authorList>
    </citation>
    <scope>NUCLEOTIDE SEQUENCE</scope>
    <source>
        <strain evidence="3">YSTF-M11</strain>
    </source>
</reference>
<name>A0A9X1FUS7_9RHOB</name>
<feature type="modified residue" description="4-aspartylphosphate" evidence="1">
    <location>
        <position position="46"/>
    </location>
</feature>
<protein>
    <recommendedName>
        <fullName evidence="2">Response regulatory domain-containing protein</fullName>
    </recommendedName>
</protein>
<evidence type="ECO:0000259" key="2">
    <source>
        <dbReference type="PROSITE" id="PS50110"/>
    </source>
</evidence>
<dbReference type="PROSITE" id="PS50110">
    <property type="entry name" value="RESPONSE_REGULATORY"/>
    <property type="match status" value="1"/>
</dbReference>
<dbReference type="AlphaFoldDB" id="A0A9X1FUS7"/>
<evidence type="ECO:0000313" key="4">
    <source>
        <dbReference type="Proteomes" id="UP001138661"/>
    </source>
</evidence>
<proteinExistence type="predicted"/>
<gene>
    <name evidence="3" type="ORF">KX928_09960</name>
</gene>
<dbReference type="InterPro" id="IPR001789">
    <property type="entry name" value="Sig_transdc_resp-reg_receiver"/>
</dbReference>